<name>A0A6A5UJZ3_9PLEO</name>
<dbReference type="AlphaFoldDB" id="A0A6A5UJZ3"/>
<dbReference type="Gene3D" id="3.80.10.10">
    <property type="entry name" value="Ribonuclease Inhibitor"/>
    <property type="match status" value="1"/>
</dbReference>
<evidence type="ECO:0008006" key="3">
    <source>
        <dbReference type="Google" id="ProtNLM"/>
    </source>
</evidence>
<keyword evidence="2" id="KW-1185">Reference proteome</keyword>
<evidence type="ECO:0000313" key="2">
    <source>
        <dbReference type="Proteomes" id="UP000800036"/>
    </source>
</evidence>
<organism evidence="1 2">
    <name type="scientific">Bimuria novae-zelandiae CBS 107.79</name>
    <dbReference type="NCBI Taxonomy" id="1447943"/>
    <lineage>
        <taxon>Eukaryota</taxon>
        <taxon>Fungi</taxon>
        <taxon>Dikarya</taxon>
        <taxon>Ascomycota</taxon>
        <taxon>Pezizomycotina</taxon>
        <taxon>Dothideomycetes</taxon>
        <taxon>Pleosporomycetidae</taxon>
        <taxon>Pleosporales</taxon>
        <taxon>Massarineae</taxon>
        <taxon>Didymosphaeriaceae</taxon>
        <taxon>Bimuria</taxon>
    </lineage>
</organism>
<dbReference type="OrthoDB" id="4191831at2759"/>
<dbReference type="InterPro" id="IPR032675">
    <property type="entry name" value="LRR_dom_sf"/>
</dbReference>
<evidence type="ECO:0000313" key="1">
    <source>
        <dbReference type="EMBL" id="KAF1965533.1"/>
    </source>
</evidence>
<protein>
    <recommendedName>
        <fullName evidence="3">F-box domain-containing protein</fullName>
    </recommendedName>
</protein>
<dbReference type="EMBL" id="ML976760">
    <property type="protein sequence ID" value="KAF1965533.1"/>
    <property type="molecule type" value="Genomic_DNA"/>
</dbReference>
<gene>
    <name evidence="1" type="ORF">BU23DRAFT_627344</name>
</gene>
<reference evidence="1" key="1">
    <citation type="journal article" date="2020" name="Stud. Mycol.">
        <title>101 Dothideomycetes genomes: a test case for predicting lifestyles and emergence of pathogens.</title>
        <authorList>
            <person name="Haridas S."/>
            <person name="Albert R."/>
            <person name="Binder M."/>
            <person name="Bloem J."/>
            <person name="Labutti K."/>
            <person name="Salamov A."/>
            <person name="Andreopoulos B."/>
            <person name="Baker S."/>
            <person name="Barry K."/>
            <person name="Bills G."/>
            <person name="Bluhm B."/>
            <person name="Cannon C."/>
            <person name="Castanera R."/>
            <person name="Culley D."/>
            <person name="Daum C."/>
            <person name="Ezra D."/>
            <person name="Gonzalez J."/>
            <person name="Henrissat B."/>
            <person name="Kuo A."/>
            <person name="Liang C."/>
            <person name="Lipzen A."/>
            <person name="Lutzoni F."/>
            <person name="Magnuson J."/>
            <person name="Mondo S."/>
            <person name="Nolan M."/>
            <person name="Ohm R."/>
            <person name="Pangilinan J."/>
            <person name="Park H.-J."/>
            <person name="Ramirez L."/>
            <person name="Alfaro M."/>
            <person name="Sun H."/>
            <person name="Tritt A."/>
            <person name="Yoshinaga Y."/>
            <person name="Zwiers L.-H."/>
            <person name="Turgeon B."/>
            <person name="Goodwin S."/>
            <person name="Spatafora J."/>
            <person name="Crous P."/>
            <person name="Grigoriev I."/>
        </authorList>
    </citation>
    <scope>NUCLEOTIDE SEQUENCE</scope>
    <source>
        <strain evidence="1">CBS 107.79</strain>
    </source>
</reference>
<accession>A0A6A5UJZ3</accession>
<proteinExistence type="predicted"/>
<dbReference type="Proteomes" id="UP000800036">
    <property type="component" value="Unassembled WGS sequence"/>
</dbReference>
<sequence length="250" mass="27897">MPDFVSFIAGSGLSNADLWIEKLRAGDLNACVALLLSKLPNLATFRVGYATAGENQFLSKIFQSAAFNTSNHGLSRFQHLKDVFFPSPLENDPGRHPEFSNPRDVIALLSLPSMRSLSGWCLNPSSLPFTWPSGPPDLSHLASLSLSFVHVDFLAQILERTLNLKKLSSEWKYIAAVDPLNTDTIDLDRFVEALKPCQDTLEDLTIDAINTVAWDDYERRYIYVRGSLNGLDSFANIKRFKASFTLLLLN</sequence>